<feature type="chain" id="PRO_5041349509" description="Secreted protein" evidence="1">
    <location>
        <begin position="17"/>
        <end position="83"/>
    </location>
</feature>
<comment type="caution">
    <text evidence="2">The sequence shown here is derived from an EMBL/GenBank/DDBJ whole genome shotgun (WGS) entry which is preliminary data.</text>
</comment>
<evidence type="ECO:0000313" key="3">
    <source>
        <dbReference type="Proteomes" id="UP001174997"/>
    </source>
</evidence>
<evidence type="ECO:0008006" key="4">
    <source>
        <dbReference type="Google" id="ProtNLM"/>
    </source>
</evidence>
<name>A0AA39ZLV2_9PEZI</name>
<sequence>MIFLHFFLFCICAADGGRFSGLCACCFGFTPPPPSRPLRPAFLPTLSFFLGFPSWEVIGELIGQRGGNTAWCEWQGGALLGLV</sequence>
<evidence type="ECO:0000313" key="2">
    <source>
        <dbReference type="EMBL" id="KAK0673488.1"/>
    </source>
</evidence>
<feature type="signal peptide" evidence="1">
    <location>
        <begin position="1"/>
        <end position="16"/>
    </location>
</feature>
<reference evidence="2" key="1">
    <citation type="submission" date="2023-06" db="EMBL/GenBank/DDBJ databases">
        <title>Genome-scale phylogeny and comparative genomics of the fungal order Sordariales.</title>
        <authorList>
            <consortium name="Lawrence Berkeley National Laboratory"/>
            <person name="Hensen N."/>
            <person name="Bonometti L."/>
            <person name="Westerberg I."/>
            <person name="Brannstrom I.O."/>
            <person name="Guillou S."/>
            <person name="Cros-Aarteil S."/>
            <person name="Calhoun S."/>
            <person name="Haridas S."/>
            <person name="Kuo A."/>
            <person name="Mondo S."/>
            <person name="Pangilinan J."/>
            <person name="Riley R."/>
            <person name="Labutti K."/>
            <person name="Andreopoulos B."/>
            <person name="Lipzen A."/>
            <person name="Chen C."/>
            <person name="Yanf M."/>
            <person name="Daum C."/>
            <person name="Ng V."/>
            <person name="Clum A."/>
            <person name="Steindorff A."/>
            <person name="Ohm R."/>
            <person name="Martin F."/>
            <person name="Silar P."/>
            <person name="Natvig D."/>
            <person name="Lalanne C."/>
            <person name="Gautier V."/>
            <person name="Ament-Velasquez S.L."/>
            <person name="Kruys A."/>
            <person name="Hutchinson M.I."/>
            <person name="Powell A.J."/>
            <person name="Barry K."/>
            <person name="Miller A.N."/>
            <person name="Grigoriev I.V."/>
            <person name="Debuchy R."/>
            <person name="Gladieux P."/>
            <person name="Thoren M.H."/>
            <person name="Johannesson H."/>
        </authorList>
    </citation>
    <scope>NUCLEOTIDE SEQUENCE</scope>
    <source>
        <strain evidence="2">CBS 307.81</strain>
    </source>
</reference>
<evidence type="ECO:0000256" key="1">
    <source>
        <dbReference type="SAM" id="SignalP"/>
    </source>
</evidence>
<accession>A0AA39ZLV2</accession>
<proteinExistence type="predicted"/>
<dbReference type="Proteomes" id="UP001174997">
    <property type="component" value="Unassembled WGS sequence"/>
</dbReference>
<dbReference type="EMBL" id="JAULSY010000006">
    <property type="protein sequence ID" value="KAK0673488.1"/>
    <property type="molecule type" value="Genomic_DNA"/>
</dbReference>
<keyword evidence="3" id="KW-1185">Reference proteome</keyword>
<gene>
    <name evidence="2" type="ORF">QBC41DRAFT_311692</name>
</gene>
<protein>
    <recommendedName>
        <fullName evidence="4">Secreted protein</fullName>
    </recommendedName>
</protein>
<keyword evidence="1" id="KW-0732">Signal</keyword>
<dbReference type="AlphaFoldDB" id="A0AA39ZLV2"/>
<organism evidence="2 3">
    <name type="scientific">Cercophora samala</name>
    <dbReference type="NCBI Taxonomy" id="330535"/>
    <lineage>
        <taxon>Eukaryota</taxon>
        <taxon>Fungi</taxon>
        <taxon>Dikarya</taxon>
        <taxon>Ascomycota</taxon>
        <taxon>Pezizomycotina</taxon>
        <taxon>Sordariomycetes</taxon>
        <taxon>Sordariomycetidae</taxon>
        <taxon>Sordariales</taxon>
        <taxon>Lasiosphaeriaceae</taxon>
        <taxon>Cercophora</taxon>
    </lineage>
</organism>